<dbReference type="STRING" id="1562970.ING2E5B_1715"/>
<evidence type="ECO:0000256" key="2">
    <source>
        <dbReference type="ARBA" id="ARBA00023125"/>
    </source>
</evidence>
<feature type="domain" description="TaqI-like C-terminal specificity" evidence="3">
    <location>
        <begin position="63"/>
        <end position="177"/>
    </location>
</feature>
<dbReference type="OrthoDB" id="32195at2"/>
<dbReference type="SUPFAM" id="SSF116734">
    <property type="entry name" value="DNA methylase specificity domain"/>
    <property type="match status" value="1"/>
</dbReference>
<dbReference type="Gene3D" id="3.90.220.20">
    <property type="entry name" value="DNA methylase specificity domains"/>
    <property type="match status" value="1"/>
</dbReference>
<keyword evidence="1" id="KW-0680">Restriction system</keyword>
<accession>A0A098C217</accession>
<dbReference type="EMBL" id="LN515532">
    <property type="protein sequence ID" value="CEA16461.1"/>
    <property type="molecule type" value="Genomic_DNA"/>
</dbReference>
<dbReference type="HOGENOM" id="CLU_1110613_0_0_10"/>
<dbReference type="InterPro" id="IPR044946">
    <property type="entry name" value="Restrct_endonuc_typeI_TRD_sf"/>
</dbReference>
<keyword evidence="5" id="KW-1185">Reference proteome</keyword>
<dbReference type="Proteomes" id="UP000032417">
    <property type="component" value="Chromosome 1"/>
</dbReference>
<reference evidence="4 5" key="1">
    <citation type="submission" date="2014-08" db="EMBL/GenBank/DDBJ databases">
        <authorList>
            <person name="Wibberg D."/>
        </authorList>
    </citation>
    <scope>NUCLEOTIDE SEQUENCE [LARGE SCALE GENOMIC DNA]</scope>
    <source>
        <strain evidence="5">ING2-E5B</strain>
    </source>
</reference>
<dbReference type="Pfam" id="PF12950">
    <property type="entry name" value="TaqI_C"/>
    <property type="match status" value="1"/>
</dbReference>
<dbReference type="InterPro" id="IPR025931">
    <property type="entry name" value="TaqI_C"/>
</dbReference>
<keyword evidence="2" id="KW-0238">DNA-binding</keyword>
<dbReference type="AlphaFoldDB" id="A0A098C217"/>
<evidence type="ECO:0000313" key="4">
    <source>
        <dbReference type="EMBL" id="CEA16461.1"/>
    </source>
</evidence>
<evidence type="ECO:0000259" key="3">
    <source>
        <dbReference type="Pfam" id="PF12950"/>
    </source>
</evidence>
<dbReference type="GO" id="GO:0009307">
    <property type="term" value="P:DNA restriction-modification system"/>
    <property type="evidence" value="ECO:0007669"/>
    <property type="project" value="UniProtKB-KW"/>
</dbReference>
<name>A0A098C217_9BACT</name>
<sequence length="250" mass="28905">MPTAVFIAKKCRDSKWKLSDFSDDDSFLYKLKDNNVTTIKDISQIMRGLEIGRNRTSNEGEIPFITGSNIQKFYIKSQSYISHRTLNAFGKDSYYFTGERILIRETGSELTSIYLDYELYSNRSLYSIKINNGSFDYKFVLACLNSKILQFYYEVKFKSDTNLFPKIRIGQVKELPIPKVNNSQQQPVIAVVNQIIKAKAADQQADTLELESQMNLLLYKLYNLNYNEVKVVDSEFGLTEEEYVSLLISE</sequence>
<protein>
    <recommendedName>
        <fullName evidence="3">TaqI-like C-terminal specificity domain-containing protein</fullName>
    </recommendedName>
</protein>
<gene>
    <name evidence="4" type="ORF">ING2E5B_1715</name>
</gene>
<organism evidence="4 5">
    <name type="scientific">Fermentimonas caenicola</name>
    <dbReference type="NCBI Taxonomy" id="1562970"/>
    <lineage>
        <taxon>Bacteria</taxon>
        <taxon>Pseudomonadati</taxon>
        <taxon>Bacteroidota</taxon>
        <taxon>Bacteroidia</taxon>
        <taxon>Bacteroidales</taxon>
        <taxon>Dysgonomonadaceae</taxon>
        <taxon>Fermentimonas</taxon>
    </lineage>
</organism>
<dbReference type="GO" id="GO:0003677">
    <property type="term" value="F:DNA binding"/>
    <property type="evidence" value="ECO:0007669"/>
    <property type="project" value="UniProtKB-KW"/>
</dbReference>
<dbReference type="KEGG" id="pbt:ING2E5B_1715"/>
<proteinExistence type="predicted"/>
<evidence type="ECO:0000256" key="1">
    <source>
        <dbReference type="ARBA" id="ARBA00022747"/>
    </source>
</evidence>
<evidence type="ECO:0000313" key="5">
    <source>
        <dbReference type="Proteomes" id="UP000032417"/>
    </source>
</evidence>